<name>A0ABV5MQX5_9ACTN</name>
<dbReference type="RefSeq" id="WP_223094256.1">
    <property type="nucleotide sequence ID" value="NZ_CP061913.1"/>
</dbReference>
<evidence type="ECO:0000313" key="2">
    <source>
        <dbReference type="Proteomes" id="UP001589608"/>
    </source>
</evidence>
<reference evidence="1 2" key="1">
    <citation type="submission" date="2024-09" db="EMBL/GenBank/DDBJ databases">
        <authorList>
            <person name="Sun Q."/>
            <person name="Mori K."/>
        </authorList>
    </citation>
    <scope>NUCLEOTIDE SEQUENCE [LARGE SCALE GENOMIC DNA]</scope>
    <source>
        <strain evidence="1 2">JCM 3307</strain>
    </source>
</reference>
<proteinExistence type="predicted"/>
<dbReference type="EMBL" id="JBHMCA010000087">
    <property type="protein sequence ID" value="MFB9451260.1"/>
    <property type="molecule type" value="Genomic_DNA"/>
</dbReference>
<accession>A0ABV5MQX5</accession>
<gene>
    <name evidence="1" type="ORF">ACFFTR_50060</name>
</gene>
<evidence type="ECO:0000313" key="1">
    <source>
        <dbReference type="EMBL" id="MFB9451260.1"/>
    </source>
</evidence>
<comment type="caution">
    <text evidence="1">The sequence shown here is derived from an EMBL/GenBank/DDBJ whole genome shotgun (WGS) entry which is preliminary data.</text>
</comment>
<sequence length="62" mass="6316">MTTAVHTTLESCVVFARSLAEAGALGPAAVVLAGLLCARDPATAAPDDRLIEAAMLYPGLVY</sequence>
<protein>
    <submittedName>
        <fullName evidence="1">Uncharacterized protein</fullName>
    </submittedName>
</protein>
<keyword evidence="2" id="KW-1185">Reference proteome</keyword>
<dbReference type="Proteomes" id="UP001589608">
    <property type="component" value="Unassembled WGS sequence"/>
</dbReference>
<organism evidence="1 2">
    <name type="scientific">Dactylosporangium vinaceum</name>
    <dbReference type="NCBI Taxonomy" id="53362"/>
    <lineage>
        <taxon>Bacteria</taxon>
        <taxon>Bacillati</taxon>
        <taxon>Actinomycetota</taxon>
        <taxon>Actinomycetes</taxon>
        <taxon>Micromonosporales</taxon>
        <taxon>Micromonosporaceae</taxon>
        <taxon>Dactylosporangium</taxon>
    </lineage>
</organism>